<dbReference type="OrthoDB" id="46989at2759"/>
<proteinExistence type="predicted"/>
<feature type="compositionally biased region" description="Basic and acidic residues" evidence="1">
    <location>
        <begin position="247"/>
        <end position="259"/>
    </location>
</feature>
<dbReference type="Proteomes" id="UP001165122">
    <property type="component" value="Unassembled WGS sequence"/>
</dbReference>
<evidence type="ECO:0000313" key="3">
    <source>
        <dbReference type="EMBL" id="GMH57408.1"/>
    </source>
</evidence>
<dbReference type="AlphaFoldDB" id="A0A9W7DWF4"/>
<name>A0A9W7DWF4_9STRA</name>
<keyword evidence="2" id="KW-0812">Transmembrane</keyword>
<keyword evidence="2" id="KW-0472">Membrane</keyword>
<accession>A0A9W7DWF4</accession>
<keyword evidence="4" id="KW-1185">Reference proteome</keyword>
<comment type="caution">
    <text evidence="3">The sequence shown here is derived from an EMBL/GenBank/DDBJ whole genome shotgun (WGS) entry which is preliminary data.</text>
</comment>
<protein>
    <submittedName>
        <fullName evidence="3">Uncharacterized protein</fullName>
    </submittedName>
</protein>
<reference evidence="4" key="1">
    <citation type="journal article" date="2023" name="Commun. Biol.">
        <title>Genome analysis of Parmales, the sister group of diatoms, reveals the evolutionary specialization of diatoms from phago-mixotrophs to photoautotrophs.</title>
        <authorList>
            <person name="Ban H."/>
            <person name="Sato S."/>
            <person name="Yoshikawa S."/>
            <person name="Yamada K."/>
            <person name="Nakamura Y."/>
            <person name="Ichinomiya M."/>
            <person name="Sato N."/>
            <person name="Blanc-Mathieu R."/>
            <person name="Endo H."/>
            <person name="Kuwata A."/>
            <person name="Ogata H."/>
        </authorList>
    </citation>
    <scope>NUCLEOTIDE SEQUENCE [LARGE SCALE GENOMIC DNA]</scope>
    <source>
        <strain evidence="4">NIES 3700</strain>
    </source>
</reference>
<organism evidence="3 4">
    <name type="scientific">Triparma laevis f. longispina</name>
    <dbReference type="NCBI Taxonomy" id="1714387"/>
    <lineage>
        <taxon>Eukaryota</taxon>
        <taxon>Sar</taxon>
        <taxon>Stramenopiles</taxon>
        <taxon>Ochrophyta</taxon>
        <taxon>Bolidophyceae</taxon>
        <taxon>Parmales</taxon>
        <taxon>Triparmaceae</taxon>
        <taxon>Triparma</taxon>
    </lineage>
</organism>
<sequence>MSSPPLDSSIWTVSDVLSTMRVRDLKRRLQLTHHYTVKQIDKLMSKQDLINAIIKEETTPKSSTAKGAAAAETVKKFFPGKGDDSFQLIVTLVVIIILIIMDLYLEGGGPLSSFILTPFYSWYYQRRQLSKRIFKYQALRGLFLFCCLILLDLLNTWIRLTVVSGWVLPRSIYYRVAPFLFPMPNLRISTNMLLPANAAEKGGGYGINMFPAVASWFIRDTEFYVKEWIAGAVEGKKFYMKMKKKEARKEGGKEGGGGEKKKKKKKVMYEDDE</sequence>
<evidence type="ECO:0000313" key="4">
    <source>
        <dbReference type="Proteomes" id="UP001165122"/>
    </source>
</evidence>
<evidence type="ECO:0000256" key="1">
    <source>
        <dbReference type="SAM" id="MobiDB-lite"/>
    </source>
</evidence>
<feature type="transmembrane region" description="Helical" evidence="2">
    <location>
        <begin position="86"/>
        <end position="105"/>
    </location>
</feature>
<keyword evidence="2" id="KW-1133">Transmembrane helix</keyword>
<feature type="region of interest" description="Disordered" evidence="1">
    <location>
        <begin position="246"/>
        <end position="273"/>
    </location>
</feature>
<evidence type="ECO:0000256" key="2">
    <source>
        <dbReference type="SAM" id="Phobius"/>
    </source>
</evidence>
<gene>
    <name evidence="3" type="ORF">TrLO_g12686</name>
</gene>
<dbReference type="EMBL" id="BRXW01000466">
    <property type="protein sequence ID" value="GMH57408.1"/>
    <property type="molecule type" value="Genomic_DNA"/>
</dbReference>